<dbReference type="Proteomes" id="UP000823910">
    <property type="component" value="Unassembled WGS sequence"/>
</dbReference>
<gene>
    <name evidence="1" type="ORF">H9704_10350</name>
</gene>
<reference evidence="1" key="2">
    <citation type="submission" date="2021-04" db="EMBL/GenBank/DDBJ databases">
        <authorList>
            <person name="Gilroy R."/>
        </authorList>
    </citation>
    <scope>NUCLEOTIDE SEQUENCE</scope>
    <source>
        <strain evidence="1">CHK180-15479</strain>
    </source>
</reference>
<proteinExistence type="predicted"/>
<organism evidence="1 2">
    <name type="scientific">Candidatus Enterocloster excrementipullorum</name>
    <dbReference type="NCBI Taxonomy" id="2838559"/>
    <lineage>
        <taxon>Bacteria</taxon>
        <taxon>Bacillati</taxon>
        <taxon>Bacillota</taxon>
        <taxon>Clostridia</taxon>
        <taxon>Lachnospirales</taxon>
        <taxon>Lachnospiraceae</taxon>
        <taxon>Enterocloster</taxon>
    </lineage>
</organism>
<feature type="non-terminal residue" evidence="1">
    <location>
        <position position="1"/>
    </location>
</feature>
<evidence type="ECO:0000313" key="2">
    <source>
        <dbReference type="Proteomes" id="UP000823910"/>
    </source>
</evidence>
<protein>
    <submittedName>
        <fullName evidence="1">Uncharacterized protein</fullName>
    </submittedName>
</protein>
<dbReference type="EMBL" id="DWWT01000052">
    <property type="protein sequence ID" value="HJC06536.1"/>
    <property type="molecule type" value="Genomic_DNA"/>
</dbReference>
<dbReference type="AlphaFoldDB" id="A0A9D2N2T2"/>
<sequence>ELIKRYIADSRYIGFLARSAIRKEEEMERLVCLNFDGEPMTIDIVAVTLLKKQEEPVIQELIRIARKYAP</sequence>
<comment type="caution">
    <text evidence="1">The sequence shown here is derived from an EMBL/GenBank/DDBJ whole genome shotgun (WGS) entry which is preliminary data.</text>
</comment>
<name>A0A9D2N2T2_9FIRM</name>
<dbReference type="SUPFAM" id="SSF53850">
    <property type="entry name" value="Periplasmic binding protein-like II"/>
    <property type="match status" value="1"/>
</dbReference>
<accession>A0A9D2N2T2</accession>
<reference evidence="1" key="1">
    <citation type="journal article" date="2021" name="PeerJ">
        <title>Extensive microbial diversity within the chicken gut microbiome revealed by metagenomics and culture.</title>
        <authorList>
            <person name="Gilroy R."/>
            <person name="Ravi A."/>
            <person name="Getino M."/>
            <person name="Pursley I."/>
            <person name="Horton D.L."/>
            <person name="Alikhan N.F."/>
            <person name="Baker D."/>
            <person name="Gharbi K."/>
            <person name="Hall N."/>
            <person name="Watson M."/>
            <person name="Adriaenssens E.M."/>
            <person name="Foster-Nyarko E."/>
            <person name="Jarju S."/>
            <person name="Secka A."/>
            <person name="Antonio M."/>
            <person name="Oren A."/>
            <person name="Chaudhuri R.R."/>
            <person name="La Ragione R."/>
            <person name="Hildebrand F."/>
            <person name="Pallen M.J."/>
        </authorList>
    </citation>
    <scope>NUCLEOTIDE SEQUENCE</scope>
    <source>
        <strain evidence="1">CHK180-15479</strain>
    </source>
</reference>
<evidence type="ECO:0000313" key="1">
    <source>
        <dbReference type="EMBL" id="HJC06536.1"/>
    </source>
</evidence>